<organism evidence="2 3">
    <name type="scientific">Caballeronia glathei</name>
    <dbReference type="NCBI Taxonomy" id="60547"/>
    <lineage>
        <taxon>Bacteria</taxon>
        <taxon>Pseudomonadati</taxon>
        <taxon>Pseudomonadota</taxon>
        <taxon>Betaproteobacteria</taxon>
        <taxon>Burkholderiales</taxon>
        <taxon>Burkholderiaceae</taxon>
        <taxon>Caballeronia</taxon>
    </lineage>
</organism>
<evidence type="ECO:0000256" key="1">
    <source>
        <dbReference type="SAM" id="SignalP"/>
    </source>
</evidence>
<dbReference type="PANTHER" id="PTHR43737">
    <property type="entry name" value="BLL7424 PROTEIN"/>
    <property type="match status" value="1"/>
</dbReference>
<dbReference type="InterPro" id="IPR010869">
    <property type="entry name" value="DUF1501"/>
</dbReference>
<dbReference type="RefSeq" id="WP_035933422.1">
    <property type="nucleotide sequence ID" value="NZ_CADFFX010000015.1"/>
</dbReference>
<dbReference type="AlphaFoldDB" id="A0A069PGK6"/>
<dbReference type="EMBL" id="JFHC01000054">
    <property type="protein sequence ID" value="KDR39695.1"/>
    <property type="molecule type" value="Genomic_DNA"/>
</dbReference>
<dbReference type="Proteomes" id="UP000027466">
    <property type="component" value="Unassembled WGS sequence"/>
</dbReference>
<feature type="signal peptide" evidence="1">
    <location>
        <begin position="1"/>
        <end position="21"/>
    </location>
</feature>
<dbReference type="InterPro" id="IPR017850">
    <property type="entry name" value="Alkaline_phosphatase_core_sf"/>
</dbReference>
<name>A0A069PGK6_9BURK</name>
<reference evidence="2 3" key="1">
    <citation type="submission" date="2014-03" db="EMBL/GenBank/DDBJ databases">
        <title>Draft Genome Sequences of Four Burkholderia Strains.</title>
        <authorList>
            <person name="Liu X.Y."/>
            <person name="Li C.X."/>
            <person name="Xu J.H."/>
        </authorList>
    </citation>
    <scope>NUCLEOTIDE SEQUENCE [LARGE SCALE GENOMIC DNA]</scope>
    <source>
        <strain evidence="2 3">DSM 50014</strain>
    </source>
</reference>
<gene>
    <name evidence="2" type="ORF">BG61_30870</name>
</gene>
<keyword evidence="3" id="KW-1185">Reference proteome</keyword>
<proteinExistence type="predicted"/>
<protein>
    <submittedName>
        <fullName evidence="2">Twin-arginine translocation pathway signal sequence domain-containing protein</fullName>
    </submittedName>
</protein>
<dbReference type="STRING" id="60547.GCA_000751215_03371"/>
<dbReference type="SUPFAM" id="SSF53649">
    <property type="entry name" value="Alkaline phosphatase-like"/>
    <property type="match status" value="1"/>
</dbReference>
<comment type="caution">
    <text evidence="2">The sequence shown here is derived from an EMBL/GenBank/DDBJ whole genome shotgun (WGS) entry which is preliminary data.</text>
</comment>
<sequence>MNRRRFLSMAGACLSIPNAYAGISPAPAALPSRPLVPDLSGAGKVLILIELKGGNDGLNTVIPFADPAYYTLRPTLNIARSRVLQLDERTGLHPAAKALMPLWSDGQLAIVQGVGYPRPNLSHFRSLEIWDTASRADQYLEEGWLARALRPASGARGLAAGAAVIGSVEKGPFTAFATAANGAAGNAMLLSASTASDSIAAANGRGAAQTVRTRFAAGAFGASVGSAVRLLAGDTRSGVAVIRLTLNGFDTHQNQHARHAALLGELSEGCAALRSALGELGRWDDTLVVTYSEFGRHPRENQSRGTDHGTVAPHFVMGGRVRGGLFGAAPRLARLDGGGNLPAAVDFRQLYSTILGNWWGLDSASILHERFEPLPLLRT</sequence>
<evidence type="ECO:0000313" key="2">
    <source>
        <dbReference type="EMBL" id="KDR39695.1"/>
    </source>
</evidence>
<feature type="chain" id="PRO_5001667148" evidence="1">
    <location>
        <begin position="22"/>
        <end position="379"/>
    </location>
</feature>
<keyword evidence="1" id="KW-0732">Signal</keyword>
<dbReference type="Pfam" id="PF07394">
    <property type="entry name" value="DUF1501"/>
    <property type="match status" value="1"/>
</dbReference>
<evidence type="ECO:0000313" key="3">
    <source>
        <dbReference type="Proteomes" id="UP000027466"/>
    </source>
</evidence>
<accession>A0A069PGK6</accession>
<dbReference type="PANTHER" id="PTHR43737:SF1">
    <property type="entry name" value="DUF1501 DOMAIN-CONTAINING PROTEIN"/>
    <property type="match status" value="1"/>
</dbReference>